<gene>
    <name evidence="1" type="ORF">P378_11450</name>
</gene>
<keyword evidence="2" id="KW-1185">Reference proteome</keyword>
<organism evidence="1 2">
    <name type="scientific">Desulforamulus profundi</name>
    <dbReference type="NCBI Taxonomy" id="1383067"/>
    <lineage>
        <taxon>Bacteria</taxon>
        <taxon>Bacillati</taxon>
        <taxon>Bacillota</taxon>
        <taxon>Clostridia</taxon>
        <taxon>Eubacteriales</taxon>
        <taxon>Peptococcaceae</taxon>
        <taxon>Desulforamulus</taxon>
    </lineage>
</organism>
<reference evidence="1 2" key="1">
    <citation type="submission" date="2013-09" db="EMBL/GenBank/DDBJ databases">
        <title>Biodegradation of hydrocarbons in the deep terrestrial subsurface : characterization of a microbial consortium composed of two Desulfotomaculum species originating from a deep geological formation.</title>
        <authorList>
            <person name="Aullo T."/>
            <person name="Berlendis S."/>
            <person name="Lascourreges J.-F."/>
            <person name="Dessort D."/>
            <person name="Saint-Laurent S."/>
            <person name="Schraauwers B."/>
            <person name="Mas J."/>
            <person name="Magot M."/>
            <person name="Ranchou-Peyruse A."/>
        </authorList>
    </citation>
    <scope>NUCLEOTIDE SEQUENCE [LARGE SCALE GENOMIC DNA]</scope>
    <source>
        <strain evidence="1 2">Bs107</strain>
    </source>
</reference>
<accession>A0A2C6LI78</accession>
<sequence>MYAYLRVFIFTPSWPGEKETAQADILPENVCLGIIFSRREGNSSVERPV</sequence>
<dbReference type="Proteomes" id="UP000222564">
    <property type="component" value="Unassembled WGS sequence"/>
</dbReference>
<name>A0A2C6LI78_9FIRM</name>
<comment type="caution">
    <text evidence="1">The sequence shown here is derived from an EMBL/GenBank/DDBJ whole genome shotgun (WGS) entry which is preliminary data.</text>
</comment>
<proteinExistence type="predicted"/>
<dbReference type="EMBL" id="AWQQ01000055">
    <property type="protein sequence ID" value="PHJ38170.1"/>
    <property type="molecule type" value="Genomic_DNA"/>
</dbReference>
<evidence type="ECO:0000313" key="2">
    <source>
        <dbReference type="Proteomes" id="UP000222564"/>
    </source>
</evidence>
<protein>
    <submittedName>
        <fullName evidence="1">Uncharacterized protein</fullName>
    </submittedName>
</protein>
<dbReference type="AlphaFoldDB" id="A0A2C6LI78"/>
<evidence type="ECO:0000313" key="1">
    <source>
        <dbReference type="EMBL" id="PHJ38170.1"/>
    </source>
</evidence>